<comment type="caution">
    <text evidence="1">The sequence shown here is derived from an EMBL/GenBank/DDBJ whole genome shotgun (WGS) entry which is preliminary data.</text>
</comment>
<dbReference type="Proteomes" id="UP000264492">
    <property type="component" value="Unassembled WGS sequence"/>
</dbReference>
<accession>A0A371K515</accession>
<dbReference type="SUPFAM" id="SSF50118">
    <property type="entry name" value="Cell growth inhibitor/plasmid maintenance toxic component"/>
    <property type="match status" value="1"/>
</dbReference>
<dbReference type="AlphaFoldDB" id="A0A371K515"/>
<dbReference type="InterPro" id="IPR003477">
    <property type="entry name" value="PemK-like"/>
</dbReference>
<dbReference type="EMBL" id="QTSU01000001">
    <property type="protein sequence ID" value="RDZ28954.1"/>
    <property type="molecule type" value="Genomic_DNA"/>
</dbReference>
<dbReference type="OrthoDB" id="9808744at2"/>
<evidence type="ECO:0000313" key="1">
    <source>
        <dbReference type="EMBL" id="RDZ28954.1"/>
    </source>
</evidence>
<dbReference type="PANTHER" id="PTHR33988">
    <property type="entry name" value="ENDORIBONUCLEASE MAZF-RELATED"/>
    <property type="match status" value="1"/>
</dbReference>
<dbReference type="GO" id="GO:0004521">
    <property type="term" value="F:RNA endonuclease activity"/>
    <property type="evidence" value="ECO:0007669"/>
    <property type="project" value="TreeGrafter"/>
</dbReference>
<evidence type="ECO:0000313" key="2">
    <source>
        <dbReference type="Proteomes" id="UP000264492"/>
    </source>
</evidence>
<dbReference type="Gene3D" id="2.30.30.110">
    <property type="match status" value="1"/>
</dbReference>
<dbReference type="GO" id="GO:0003677">
    <property type="term" value="F:DNA binding"/>
    <property type="evidence" value="ECO:0007669"/>
    <property type="project" value="InterPro"/>
</dbReference>
<organism evidence="1 2">
    <name type="scientific">Lysobacter silvisoli</name>
    <dbReference type="NCBI Taxonomy" id="2293254"/>
    <lineage>
        <taxon>Bacteria</taxon>
        <taxon>Pseudomonadati</taxon>
        <taxon>Pseudomonadota</taxon>
        <taxon>Gammaproteobacteria</taxon>
        <taxon>Lysobacterales</taxon>
        <taxon>Lysobacteraceae</taxon>
        <taxon>Lysobacter</taxon>
    </lineage>
</organism>
<sequence>MDRATPPQAADTRLIHRGDLYWIAADESKGGVPGAPHPHLIVQDDVFNHSRIGTVVVCALSTNLRKATEPGNVLLEPGEGGLERQSVVVATQVSCVYKARLGECIGALSQARVDQVIAGLRFVQAAFHRRG</sequence>
<dbReference type="InterPro" id="IPR011067">
    <property type="entry name" value="Plasmid_toxin/cell-grow_inhib"/>
</dbReference>
<keyword evidence="2" id="KW-1185">Reference proteome</keyword>
<proteinExistence type="predicted"/>
<dbReference type="RefSeq" id="WP_115858389.1">
    <property type="nucleotide sequence ID" value="NZ_QTSU01000001.1"/>
</dbReference>
<name>A0A371K515_9GAMM</name>
<gene>
    <name evidence="1" type="ORF">DX914_07590</name>
</gene>
<protein>
    <submittedName>
        <fullName evidence="1">Type II toxin-antitoxin system PemK/MazF family toxin</fullName>
    </submittedName>
</protein>
<reference evidence="1 2" key="1">
    <citation type="submission" date="2018-08" db="EMBL/GenBank/DDBJ databases">
        <title>Lysobacter sp. zong2l5, whole genome shotgun sequence.</title>
        <authorList>
            <person name="Zhang X."/>
            <person name="Feng G."/>
            <person name="Zhu H."/>
        </authorList>
    </citation>
    <scope>NUCLEOTIDE SEQUENCE [LARGE SCALE GENOMIC DNA]</scope>
    <source>
        <strain evidence="2">zong2l5</strain>
    </source>
</reference>
<dbReference type="Pfam" id="PF02452">
    <property type="entry name" value="PemK_toxin"/>
    <property type="match status" value="1"/>
</dbReference>
<dbReference type="GO" id="GO:0006402">
    <property type="term" value="P:mRNA catabolic process"/>
    <property type="evidence" value="ECO:0007669"/>
    <property type="project" value="TreeGrafter"/>
</dbReference>
<dbReference type="GO" id="GO:0016075">
    <property type="term" value="P:rRNA catabolic process"/>
    <property type="evidence" value="ECO:0007669"/>
    <property type="project" value="TreeGrafter"/>
</dbReference>